<evidence type="ECO:0000256" key="3">
    <source>
        <dbReference type="ARBA" id="ARBA00022475"/>
    </source>
</evidence>
<evidence type="ECO:0000313" key="11">
    <source>
        <dbReference type="Proteomes" id="UP000027644"/>
    </source>
</evidence>
<reference evidence="10 11" key="1">
    <citation type="journal article" date="2014" name="PLoS Genet.">
        <title>Hidden diversity in honey bee gut symbionts detected by single-cell genomics.</title>
        <authorList>
            <person name="Engel P."/>
            <person name="Stepanauskas R."/>
            <person name="Moran N."/>
        </authorList>
    </citation>
    <scope>NUCLEOTIDE SEQUENCE [LARGE SCALE GENOMIC DNA]</scope>
    <source>
        <strain evidence="10 11">SCGC AB-598-J21</strain>
    </source>
</reference>
<feature type="transmembrane region" description="Helical" evidence="9">
    <location>
        <begin position="60"/>
        <end position="79"/>
    </location>
</feature>
<sequence length="110" mass="11944">MNQWIFLSIAILAEIFATSMLKLSNGFTRLMPSVCSVLGYIISFYSLAQTLKTMPVGIAYAVWSGVGIVCVSVIAWIKFGQKLDMPAIIGIGLILVGVIVINLFSKSMTH</sequence>
<dbReference type="EMBL" id="AVQL01000456">
    <property type="protein sequence ID" value="KEP99908.1"/>
    <property type="molecule type" value="Genomic_DNA"/>
</dbReference>
<dbReference type="GO" id="GO:0015220">
    <property type="term" value="F:choline transmembrane transporter activity"/>
    <property type="evidence" value="ECO:0007669"/>
    <property type="project" value="TreeGrafter"/>
</dbReference>
<dbReference type="InterPro" id="IPR045324">
    <property type="entry name" value="Small_multidrug_res"/>
</dbReference>
<dbReference type="GO" id="GO:1990961">
    <property type="term" value="P:xenobiotic detoxification by transmembrane export across the plasma membrane"/>
    <property type="evidence" value="ECO:0007669"/>
    <property type="project" value="UniProtKB-ARBA"/>
</dbReference>
<accession>A0A074VXB9</accession>
<keyword evidence="2" id="KW-0813">Transport</keyword>
<keyword evidence="6 9" id="KW-0472">Membrane</keyword>
<name>A0A074VXB9_9NEIS</name>
<dbReference type="InterPro" id="IPR000390">
    <property type="entry name" value="Small_drug/metabolite_transptr"/>
</dbReference>
<comment type="caution">
    <text evidence="10">The sequence shown here is derived from an EMBL/GenBank/DDBJ whole genome shotgun (WGS) entry which is preliminary data.</text>
</comment>
<keyword evidence="5 9" id="KW-1133">Transmembrane helix</keyword>
<protein>
    <submittedName>
        <fullName evidence="10">Membrane transporter of cations and cationic drug</fullName>
    </submittedName>
</protein>
<evidence type="ECO:0000256" key="7">
    <source>
        <dbReference type="ARBA" id="ARBA00038032"/>
    </source>
</evidence>
<dbReference type="FunFam" id="1.10.3730.20:FF:000001">
    <property type="entry name" value="Quaternary ammonium compound resistance transporter SugE"/>
    <property type="match status" value="1"/>
</dbReference>
<keyword evidence="4 8" id="KW-0812">Transmembrane</keyword>
<evidence type="ECO:0000256" key="5">
    <source>
        <dbReference type="ARBA" id="ARBA00022989"/>
    </source>
</evidence>
<organism evidence="10 11">
    <name type="scientific">Snodgrassella alvi SCGC AB-598-J21</name>
    <dbReference type="NCBI Taxonomy" id="1385367"/>
    <lineage>
        <taxon>Bacteria</taxon>
        <taxon>Pseudomonadati</taxon>
        <taxon>Pseudomonadota</taxon>
        <taxon>Betaproteobacteria</taxon>
        <taxon>Neisseriales</taxon>
        <taxon>Neisseriaceae</taxon>
        <taxon>Snodgrassella</taxon>
    </lineage>
</organism>
<dbReference type="PANTHER" id="PTHR30561:SF1">
    <property type="entry name" value="MULTIDRUG TRANSPORTER EMRE"/>
    <property type="match status" value="1"/>
</dbReference>
<dbReference type="SUPFAM" id="SSF103481">
    <property type="entry name" value="Multidrug resistance efflux transporter EmrE"/>
    <property type="match status" value="1"/>
</dbReference>
<dbReference type="GO" id="GO:0031460">
    <property type="term" value="P:glycine betaine transport"/>
    <property type="evidence" value="ECO:0007669"/>
    <property type="project" value="TreeGrafter"/>
</dbReference>
<dbReference type="AlphaFoldDB" id="A0A074VXB9"/>
<evidence type="ECO:0000313" key="10">
    <source>
        <dbReference type="EMBL" id="KEP99908.1"/>
    </source>
</evidence>
<evidence type="ECO:0000256" key="6">
    <source>
        <dbReference type="ARBA" id="ARBA00023136"/>
    </source>
</evidence>
<feature type="transmembrane region" description="Helical" evidence="9">
    <location>
        <begin position="85"/>
        <end position="104"/>
    </location>
</feature>
<gene>
    <name evidence="10" type="ORF">SASC598J21_023450</name>
</gene>
<evidence type="ECO:0000256" key="2">
    <source>
        <dbReference type="ARBA" id="ARBA00022448"/>
    </source>
</evidence>
<evidence type="ECO:0000256" key="4">
    <source>
        <dbReference type="ARBA" id="ARBA00022692"/>
    </source>
</evidence>
<evidence type="ECO:0000256" key="9">
    <source>
        <dbReference type="SAM" id="Phobius"/>
    </source>
</evidence>
<dbReference type="GO" id="GO:0015297">
    <property type="term" value="F:antiporter activity"/>
    <property type="evidence" value="ECO:0007669"/>
    <property type="project" value="TreeGrafter"/>
</dbReference>
<evidence type="ECO:0000256" key="1">
    <source>
        <dbReference type="ARBA" id="ARBA00004651"/>
    </source>
</evidence>
<dbReference type="PANTHER" id="PTHR30561">
    <property type="entry name" value="SMR FAMILY PROTON-DEPENDENT DRUG EFFLUX TRANSPORTER SUGE"/>
    <property type="match status" value="1"/>
</dbReference>
<proteinExistence type="inferred from homology"/>
<dbReference type="GO" id="GO:0015199">
    <property type="term" value="F:amino-acid betaine transmembrane transporter activity"/>
    <property type="evidence" value="ECO:0007669"/>
    <property type="project" value="TreeGrafter"/>
</dbReference>
<comment type="subcellular location">
    <subcellularLocation>
        <location evidence="1 8">Cell membrane</location>
        <topology evidence="1 8">Multi-pass membrane protein</topology>
    </subcellularLocation>
</comment>
<keyword evidence="3" id="KW-1003">Cell membrane</keyword>
<dbReference type="GO" id="GO:0005886">
    <property type="term" value="C:plasma membrane"/>
    <property type="evidence" value="ECO:0007669"/>
    <property type="project" value="UniProtKB-SubCell"/>
</dbReference>
<comment type="similarity">
    <text evidence="7 8">Belongs to the drug/metabolite transporter (DMT) superfamily. Small multidrug resistance (SMR) (TC 2.A.7.1) family.</text>
</comment>
<dbReference type="Pfam" id="PF00893">
    <property type="entry name" value="Multi_Drug_Res"/>
    <property type="match status" value="1"/>
</dbReference>
<evidence type="ECO:0000256" key="8">
    <source>
        <dbReference type="RuleBase" id="RU003942"/>
    </source>
</evidence>
<dbReference type="InterPro" id="IPR037185">
    <property type="entry name" value="EmrE-like"/>
</dbReference>
<feature type="transmembrane region" description="Helical" evidence="9">
    <location>
        <begin position="27"/>
        <end position="48"/>
    </location>
</feature>
<dbReference type="Gene3D" id="1.10.3730.20">
    <property type="match status" value="1"/>
</dbReference>
<dbReference type="Proteomes" id="UP000027644">
    <property type="component" value="Unassembled WGS sequence"/>
</dbReference>